<organism evidence="2 3">
    <name type="scientific">Pseudoramibacter alactolyticus ATCC 23263</name>
    <dbReference type="NCBI Taxonomy" id="887929"/>
    <lineage>
        <taxon>Bacteria</taxon>
        <taxon>Bacillati</taxon>
        <taxon>Bacillota</taxon>
        <taxon>Clostridia</taxon>
        <taxon>Eubacteriales</taxon>
        <taxon>Eubacteriaceae</taxon>
        <taxon>Pseudoramibacter</taxon>
    </lineage>
</organism>
<keyword evidence="3" id="KW-1185">Reference proteome</keyword>
<proteinExistence type="predicted"/>
<feature type="transmembrane region" description="Helical" evidence="1">
    <location>
        <begin position="75"/>
        <end position="91"/>
    </location>
</feature>
<evidence type="ECO:0000256" key="1">
    <source>
        <dbReference type="SAM" id="Phobius"/>
    </source>
</evidence>
<feature type="transmembrane region" description="Helical" evidence="1">
    <location>
        <begin position="97"/>
        <end position="113"/>
    </location>
</feature>
<keyword evidence="1" id="KW-0812">Transmembrane</keyword>
<name>E6MJY2_9FIRM</name>
<keyword evidence="1" id="KW-0472">Membrane</keyword>
<dbReference type="AlphaFoldDB" id="E6MJY2"/>
<dbReference type="Proteomes" id="UP000004754">
    <property type="component" value="Unassembled WGS sequence"/>
</dbReference>
<sequence>MEEKQMTNEKKQVLKWEIKDVITVVLLSLFLIFIQFLVNMVCMANHFVSMVLSIGITMLLCAPVYYLLLCRVKKHFVTIIYMSIIGIIYILMGNWYLFPYFVAVGVICEIILWKNCSKRNPKQVMAAWTVASLLYNGVNLLPIWFFWETYYSFAKSSGMDQSYINSYVHYYKEPGWIIFIAIFTTICGLIGSLIGKKIIGKHFEKTGIL</sequence>
<accession>E6MJY2</accession>
<dbReference type="EMBL" id="AEQN01000033">
    <property type="protein sequence ID" value="EFV00501.1"/>
    <property type="molecule type" value="Genomic_DNA"/>
</dbReference>
<dbReference type="NCBIfam" id="TIGR02185">
    <property type="entry name" value="Trep_Strep"/>
    <property type="match status" value="1"/>
</dbReference>
<evidence type="ECO:0000313" key="3">
    <source>
        <dbReference type="Proteomes" id="UP000004754"/>
    </source>
</evidence>
<comment type="caution">
    <text evidence="2">The sequence shown here is derived from an EMBL/GenBank/DDBJ whole genome shotgun (WGS) entry which is preliminary data.</text>
</comment>
<evidence type="ECO:0000313" key="2">
    <source>
        <dbReference type="EMBL" id="EFV00501.1"/>
    </source>
</evidence>
<dbReference type="STRING" id="887929.HMP0721_2317"/>
<gene>
    <name evidence="2" type="ORF">HMP0721_2317</name>
</gene>
<protein>
    <recommendedName>
        <fullName evidence="4">TIGR02185 family protein</fullName>
    </recommendedName>
</protein>
<reference evidence="2 3" key="1">
    <citation type="submission" date="2010-12" db="EMBL/GenBank/DDBJ databases">
        <authorList>
            <person name="Muzny D."/>
            <person name="Qin X."/>
            <person name="Deng J."/>
            <person name="Jiang H."/>
            <person name="Liu Y."/>
            <person name="Qu J."/>
            <person name="Song X.-Z."/>
            <person name="Zhang L."/>
            <person name="Thornton R."/>
            <person name="Coyle M."/>
            <person name="Francisco L."/>
            <person name="Jackson L."/>
            <person name="Javaid M."/>
            <person name="Korchina V."/>
            <person name="Kovar C."/>
            <person name="Mata R."/>
            <person name="Mathew T."/>
            <person name="Ngo R."/>
            <person name="Nguyen L."/>
            <person name="Nguyen N."/>
            <person name="Okwuonu G."/>
            <person name="Ongeri F."/>
            <person name="Pham C."/>
            <person name="Simmons D."/>
            <person name="Wilczek-Boney K."/>
            <person name="Hale W."/>
            <person name="Jakkamsetti A."/>
            <person name="Pham P."/>
            <person name="Ruth R."/>
            <person name="San Lucas F."/>
            <person name="Warren J."/>
            <person name="Zhang J."/>
            <person name="Zhao Z."/>
            <person name="Zhou C."/>
            <person name="Zhu D."/>
            <person name="Lee S."/>
            <person name="Bess C."/>
            <person name="Blankenburg K."/>
            <person name="Forbes L."/>
            <person name="Fu Q."/>
            <person name="Gubbala S."/>
            <person name="Hirani K."/>
            <person name="Jayaseelan J.C."/>
            <person name="Lara F."/>
            <person name="Munidasa M."/>
            <person name="Palculict T."/>
            <person name="Patil S."/>
            <person name="Pu L.-L."/>
            <person name="Saada N."/>
            <person name="Tang L."/>
            <person name="Weissenberger G."/>
            <person name="Zhu Y."/>
            <person name="Hemphill L."/>
            <person name="Shang Y."/>
            <person name="Youmans B."/>
            <person name="Ayvaz T."/>
            <person name="Ross M."/>
            <person name="Santibanez J."/>
            <person name="Aqrawi P."/>
            <person name="Gross S."/>
            <person name="Joshi V."/>
            <person name="Fowler G."/>
            <person name="Nazareth L."/>
            <person name="Reid J."/>
            <person name="Worley K."/>
            <person name="Petrosino J."/>
            <person name="Highlander S."/>
            <person name="Gibbs R."/>
        </authorList>
    </citation>
    <scope>NUCLEOTIDE SEQUENCE [LARGE SCALE GENOMIC DNA]</scope>
    <source>
        <strain evidence="2 3">ATCC 23263</strain>
    </source>
</reference>
<dbReference type="Pfam" id="PF09605">
    <property type="entry name" value="Trep_Strep"/>
    <property type="match status" value="1"/>
</dbReference>
<keyword evidence="1" id="KW-1133">Transmembrane helix</keyword>
<feature type="transmembrane region" description="Helical" evidence="1">
    <location>
        <begin position="125"/>
        <end position="147"/>
    </location>
</feature>
<dbReference type="HOGENOM" id="CLU_093450_0_0_9"/>
<feature type="transmembrane region" description="Helical" evidence="1">
    <location>
        <begin position="47"/>
        <end position="68"/>
    </location>
</feature>
<feature type="transmembrane region" description="Helical" evidence="1">
    <location>
        <begin position="21"/>
        <end position="41"/>
    </location>
</feature>
<dbReference type="InterPro" id="IPR011733">
    <property type="entry name" value="CHP02185_IM"/>
</dbReference>
<evidence type="ECO:0008006" key="4">
    <source>
        <dbReference type="Google" id="ProtNLM"/>
    </source>
</evidence>
<dbReference type="eggNOG" id="ENOG502Z9V0">
    <property type="taxonomic scope" value="Bacteria"/>
</dbReference>
<feature type="transmembrane region" description="Helical" evidence="1">
    <location>
        <begin position="176"/>
        <end position="195"/>
    </location>
</feature>